<dbReference type="InterPro" id="IPR009068">
    <property type="entry name" value="uS15_NS1_RNA-bd_sf"/>
</dbReference>
<dbReference type="GO" id="GO:1990904">
    <property type="term" value="C:ribonucleoprotein complex"/>
    <property type="evidence" value="ECO:0007669"/>
    <property type="project" value="UniProtKB-KW"/>
</dbReference>
<comment type="caution">
    <text evidence="16">The sequence shown here is derived from an EMBL/GenBank/DDBJ whole genome shotgun (WGS) entry which is preliminary data.</text>
</comment>
<dbReference type="GO" id="GO:0035721">
    <property type="term" value="P:intraciliary retrograde transport"/>
    <property type="evidence" value="ECO:0007669"/>
    <property type="project" value="InterPro"/>
</dbReference>
<dbReference type="GO" id="GO:0030991">
    <property type="term" value="C:intraciliary transport particle A"/>
    <property type="evidence" value="ECO:0007669"/>
    <property type="project" value="TreeGrafter"/>
</dbReference>
<evidence type="ECO:0000256" key="8">
    <source>
        <dbReference type="ARBA" id="ARBA00022980"/>
    </source>
</evidence>
<dbReference type="Pfam" id="PF23145">
    <property type="entry name" value="Zf_2nd_IFT121"/>
    <property type="match status" value="1"/>
</dbReference>
<dbReference type="FunFam" id="1.25.40.470:FF:000009">
    <property type="entry name" value="WD repeat-containing protein 19 isoform X1"/>
    <property type="match status" value="1"/>
</dbReference>
<feature type="domain" description="Small ribosomal subunit protein uS15 N-terminal" evidence="15">
    <location>
        <begin position="1"/>
        <end position="60"/>
    </location>
</feature>
<dbReference type="FunFam" id="2.130.10.10:FF:000242">
    <property type="entry name" value="WD repeat domain 19, isoform CRA_a"/>
    <property type="match status" value="1"/>
</dbReference>
<name>A0A8J2LZN0_9BILA</name>
<dbReference type="GO" id="GO:0005929">
    <property type="term" value="C:cilium"/>
    <property type="evidence" value="ECO:0007669"/>
    <property type="project" value="TreeGrafter"/>
</dbReference>
<evidence type="ECO:0000256" key="14">
    <source>
        <dbReference type="ARBA" id="ARBA00035470"/>
    </source>
</evidence>
<comment type="subcellular location">
    <subcellularLocation>
        <location evidence="1">Cytoplasm</location>
        <location evidence="1">Cytoskeleton</location>
        <location evidence="1">Cilium basal body</location>
    </subcellularLocation>
</comment>
<protein>
    <recommendedName>
        <fullName evidence="13">Small ribosomal subunit protein uS15</fullName>
    </recommendedName>
    <alternativeName>
        <fullName evidence="14">40S ribosomal protein S13</fullName>
    </alternativeName>
</protein>
<evidence type="ECO:0000256" key="6">
    <source>
        <dbReference type="ARBA" id="ARBA00022794"/>
    </source>
</evidence>
<keyword evidence="7" id="KW-0802">TPR repeat</keyword>
<dbReference type="Pfam" id="PF15911">
    <property type="entry name" value="Beta-prop_WDR19_2nd"/>
    <property type="match status" value="1"/>
</dbReference>
<keyword evidence="17" id="KW-1185">Reference proteome</keyword>
<gene>
    <name evidence="16" type="ORF">CJOHNSTONI_LOCUS3099</name>
</gene>
<dbReference type="Pfam" id="PF24762">
    <property type="entry name" value="TPR_IF140-IFT172"/>
    <property type="match status" value="1"/>
</dbReference>
<evidence type="ECO:0000256" key="3">
    <source>
        <dbReference type="ARBA" id="ARBA00022490"/>
    </source>
</evidence>
<dbReference type="SUPFAM" id="SSF50978">
    <property type="entry name" value="WD40 repeat-like"/>
    <property type="match status" value="2"/>
</dbReference>
<keyword evidence="4" id="KW-0853">WD repeat</keyword>
<dbReference type="Gene3D" id="2.130.10.10">
    <property type="entry name" value="YVTN repeat-like/Quinoprotein amine dehydrogenase"/>
    <property type="match status" value="2"/>
</dbReference>
<dbReference type="InterPro" id="IPR040379">
    <property type="entry name" value="WDR19/dyf-2"/>
</dbReference>
<comment type="similarity">
    <text evidence="2">Belongs to the universal ribosomal protein uS15 family.</text>
</comment>
<dbReference type="Gene3D" id="1.10.287.10">
    <property type="entry name" value="S15/NS1, RNA-binding"/>
    <property type="match status" value="1"/>
</dbReference>
<dbReference type="InterPro" id="IPR057855">
    <property type="entry name" value="Beta-prop_WDR19_1st"/>
</dbReference>
<dbReference type="Pfam" id="PF23387">
    <property type="entry name" value="TPR_IFT80_172"/>
    <property type="match status" value="1"/>
</dbReference>
<dbReference type="InterPro" id="IPR056168">
    <property type="entry name" value="TPR_IF140/IFT172/WDR19"/>
</dbReference>
<proteinExistence type="inferred from homology"/>
<keyword evidence="10" id="KW-0206">Cytoskeleton</keyword>
<keyword evidence="6" id="KW-0970">Cilium biogenesis/degradation</keyword>
<evidence type="ECO:0000256" key="11">
    <source>
        <dbReference type="ARBA" id="ARBA00023273"/>
    </source>
</evidence>
<evidence type="ECO:0000313" key="17">
    <source>
        <dbReference type="Proteomes" id="UP000746747"/>
    </source>
</evidence>
<dbReference type="GO" id="GO:0003735">
    <property type="term" value="F:structural constituent of ribosome"/>
    <property type="evidence" value="ECO:0007669"/>
    <property type="project" value="InterPro"/>
</dbReference>
<dbReference type="InterPro" id="IPR056157">
    <property type="entry name" value="TPR_IFT80_172_dom"/>
</dbReference>
<dbReference type="EMBL" id="CAKAEH010001068">
    <property type="protein sequence ID" value="CAG9532822.1"/>
    <property type="molecule type" value="Genomic_DNA"/>
</dbReference>
<dbReference type="SUPFAM" id="SSF47060">
    <property type="entry name" value="S15/NS1 RNA-binding domain"/>
    <property type="match status" value="1"/>
</dbReference>
<evidence type="ECO:0000256" key="4">
    <source>
        <dbReference type="ARBA" id="ARBA00022574"/>
    </source>
</evidence>
<dbReference type="InterPro" id="IPR039468">
    <property type="entry name" value="WDR19_WD40_rpt"/>
</dbReference>
<dbReference type="InterPro" id="IPR001680">
    <property type="entry name" value="WD40_rpt"/>
</dbReference>
<dbReference type="SMART" id="SM01386">
    <property type="entry name" value="Ribosomal_S13_N"/>
    <property type="match status" value="1"/>
</dbReference>
<accession>A0A8J2LZN0</accession>
<evidence type="ECO:0000256" key="2">
    <source>
        <dbReference type="ARBA" id="ARBA00008434"/>
    </source>
</evidence>
<dbReference type="InterPro" id="IPR056170">
    <property type="entry name" value="Znf_IFT121-like"/>
</dbReference>
<reference evidence="16" key="1">
    <citation type="submission" date="2021-09" db="EMBL/GenBank/DDBJ databases">
        <authorList>
            <consortium name="Pathogen Informatics"/>
        </authorList>
    </citation>
    <scope>NUCLEOTIDE SEQUENCE</scope>
</reference>
<evidence type="ECO:0000256" key="12">
    <source>
        <dbReference type="ARBA" id="ARBA00023274"/>
    </source>
</evidence>
<dbReference type="Pfam" id="PF23389">
    <property type="entry name" value="Beta-prop_WDR19_1st"/>
    <property type="match status" value="1"/>
</dbReference>
<keyword evidence="8" id="KW-0689">Ribosomal protein</keyword>
<organism evidence="16 17">
    <name type="scientific">Cercopithifilaria johnstoni</name>
    <dbReference type="NCBI Taxonomy" id="2874296"/>
    <lineage>
        <taxon>Eukaryota</taxon>
        <taxon>Metazoa</taxon>
        <taxon>Ecdysozoa</taxon>
        <taxon>Nematoda</taxon>
        <taxon>Chromadorea</taxon>
        <taxon>Rhabditida</taxon>
        <taxon>Spirurina</taxon>
        <taxon>Spiruromorpha</taxon>
        <taxon>Filarioidea</taxon>
        <taxon>Onchocercidae</taxon>
        <taxon>Cercopithifilaria</taxon>
    </lineage>
</organism>
<keyword evidence="5" id="KW-0677">Repeat</keyword>
<dbReference type="InterPro" id="IPR012606">
    <property type="entry name" value="Ribosomal_uS15_N"/>
</dbReference>
<dbReference type="InterPro" id="IPR015943">
    <property type="entry name" value="WD40/YVTN_repeat-like_dom_sf"/>
</dbReference>
<dbReference type="Proteomes" id="UP000746747">
    <property type="component" value="Unassembled WGS sequence"/>
</dbReference>
<dbReference type="PANTHER" id="PTHR14920:SF0">
    <property type="entry name" value="WD REPEAT DOMAIN 19"/>
    <property type="match status" value="1"/>
</dbReference>
<dbReference type="PANTHER" id="PTHR14920">
    <property type="entry name" value="OSMOTIC AVOIDANCE ABNORMAL PROTEIN 1/WD REPEAT MEMBRANE PROTEIN"/>
    <property type="match status" value="1"/>
</dbReference>
<dbReference type="OrthoDB" id="10250638at2759"/>
<dbReference type="SMART" id="SM00320">
    <property type="entry name" value="WD40"/>
    <property type="match status" value="5"/>
</dbReference>
<evidence type="ECO:0000313" key="16">
    <source>
        <dbReference type="EMBL" id="CAG9532822.1"/>
    </source>
</evidence>
<dbReference type="Gene3D" id="1.25.40.470">
    <property type="match status" value="1"/>
</dbReference>
<keyword evidence="11" id="KW-0966">Cell projection</keyword>
<evidence type="ECO:0000256" key="10">
    <source>
        <dbReference type="ARBA" id="ARBA00023212"/>
    </source>
</evidence>
<dbReference type="GO" id="GO:0006412">
    <property type="term" value="P:translation"/>
    <property type="evidence" value="ECO:0007669"/>
    <property type="project" value="InterPro"/>
</dbReference>
<keyword evidence="9" id="KW-0969">Cilium</keyword>
<dbReference type="InterPro" id="IPR036322">
    <property type="entry name" value="WD40_repeat_dom_sf"/>
</dbReference>
<evidence type="ECO:0000256" key="5">
    <source>
        <dbReference type="ARBA" id="ARBA00022737"/>
    </source>
</evidence>
<dbReference type="GO" id="GO:0060271">
    <property type="term" value="P:cilium assembly"/>
    <property type="evidence" value="ECO:0007669"/>
    <property type="project" value="TreeGrafter"/>
</dbReference>
<sequence>MGRMHNPGKGISQSALPYRRSVPTWLKLTSEEVQEQITRLAKKGLRPSQIGVILRDSHGVAQVRRVTGNKIVRILKAKGMAPEIPEDLYHLIKKAVNIRKHLERNRKTDSRRITYPSFGSILQNEAPIASHVELIWNLTEKELGVGEPVFEWRPKGNYLAISGSNNSVKLYDRSGNLIDELITPGQVEALSWDRDGDILAIMNNKGTAVILWEFASKTISKLDSGMSGKDKPTFVLWSQISPVLAIGYDTGNLLFYNQRTSRKTSAIGKHQNTITCGAFSNNDWLALGSSDSMITVSSIDGGLIYSFICDMEPSLIKFCDRKQPNDKNAKSDVMVSAVVGLNTIVLAELNGDTQPINLQCQARYGEIVTYCWYRNNFLLLGFNKGFLVCISTIASEIGQEIYTVQDFKTYLSSICISEASSKILLTGDSQIRVRELNQLDEIVEIIEVGTKNNDLCNIATNDDGQLVAVSTQSGTLHLFLTKMPILGAAYRNTIAILSSLNEITLFNEGEKNPSATVKIELEPTGLALGPKHIAISMNNRAWLYEIVETKGVRHVYEIEYLSTVNAIHLNEKYAVAKLDNRAQLRKLHDEDGKYSTESNGFVIPDPEHASYGLQDITLTDNFLIYCTNDGYLYYYSLIDETYVNEYKHSARITSLYPEPGGVTLCFFDERLNAYVYNPVDDETIKIPSIDSTAHLKNCLWENFSMDCDTFVICDSDTVHVFLLSKNQIENVRLVKIGSTKIPYGYIPLMLSNGIVHCQTQNGRIGSVLLESHRTDIVLDGKSLNAMENLLDQALSLKRWLYAWRICKYTKIHEHWNKFAIAVTKNGELDLAIRIFKQIDAVGIVWSLEEIQYIEEKTLLNGYLALILGNFDIAEEFFLQSSKPREALDMRQDLLQWDKALSLATRLAKEEVPMISKEYAQQLEFMGNYSQALMQYENGLIENPDENNEQILEHNEICNSGIARMCIRTGDIRKGIEIAASIKGRAIKRDCAIILEQLKQYTDATYLYELGHFYDRAAAVSLKAKNWTKVENLLPKVHSPKIHIAYGKVMEGERKYKQAAIAYKYARDYDNLVRLLLEHLNKPEEAVCVVRESKSIEGAKLVAKFFTKLGDQDSAIQFLALSHCHQEAFHLAEAEQKMDVFADAVEDDGTLDIFLQLADYYAKNINSQKAGFFYYKAGQYTKAVNYLLTNGEDTQAMNTAIACVVEARDPNLSSRMINYLLGGADGIPKNPKFLFKYYISMKMYREAAKTAVVIAAEEQANGSYRIAHKLLFSMYQELQNEGIKVPFEVQNNLMLLHSYLIIKSLVKRGEHMKAARMLIRVSNNISHFLAHVVPILTTTVIECTKAGLKESAFKFAVVLLKDCNRKSIDEKYRKKIEAIVRKSDRLPDPEEPKTCCPYCDNPTEESVLVCASCKNLIPYCIVTGLHLVTNDFTVCPSCGFPGFYSELKRLQDEKEDCPMCGDELGDLKLMDDVKQFLMNNKKIENNKN</sequence>
<dbReference type="Gene3D" id="4.10.860.130">
    <property type="match status" value="1"/>
</dbReference>
<evidence type="ECO:0000256" key="1">
    <source>
        <dbReference type="ARBA" id="ARBA00004120"/>
    </source>
</evidence>
<evidence type="ECO:0000256" key="9">
    <source>
        <dbReference type="ARBA" id="ARBA00023069"/>
    </source>
</evidence>
<dbReference type="Pfam" id="PF08069">
    <property type="entry name" value="Ribosomal_S13_N"/>
    <property type="match status" value="1"/>
</dbReference>
<evidence type="ECO:0000256" key="7">
    <source>
        <dbReference type="ARBA" id="ARBA00022803"/>
    </source>
</evidence>
<dbReference type="FunFam" id="4.10.860.130:FF:000001">
    <property type="entry name" value="40S ribosomal protein S13"/>
    <property type="match status" value="1"/>
</dbReference>
<keyword evidence="3" id="KW-0963">Cytoplasm</keyword>
<evidence type="ECO:0000259" key="15">
    <source>
        <dbReference type="SMART" id="SM01386"/>
    </source>
</evidence>
<dbReference type="GO" id="GO:0008104">
    <property type="term" value="P:intracellular protein localization"/>
    <property type="evidence" value="ECO:0007669"/>
    <property type="project" value="UniProtKB-ARBA"/>
</dbReference>
<keyword evidence="12" id="KW-0687">Ribonucleoprotein</keyword>
<evidence type="ECO:0000256" key="13">
    <source>
        <dbReference type="ARBA" id="ARBA00035165"/>
    </source>
</evidence>
<dbReference type="GO" id="GO:0005840">
    <property type="term" value="C:ribosome"/>
    <property type="evidence" value="ECO:0007669"/>
    <property type="project" value="UniProtKB-KW"/>
</dbReference>